<organism evidence="1 2">
    <name type="scientific">Imbroritus primus</name>
    <dbReference type="NCBI Taxonomy" id="3058603"/>
    <lineage>
        <taxon>Bacteria</taxon>
        <taxon>Pseudomonadati</taxon>
        <taxon>Pseudomonadota</taxon>
        <taxon>Betaproteobacteria</taxon>
        <taxon>Burkholderiales</taxon>
        <taxon>Burkholderiaceae</taxon>
        <taxon>Imbroritus</taxon>
    </lineage>
</organism>
<protein>
    <submittedName>
        <fullName evidence="1">Enoyl-CoA hydratase/isomerase family protein</fullName>
    </submittedName>
</protein>
<sequence>MADDLITRVENRVGYITFNRPKVLNSFTPDFLRTVMEAVQAFEQDKDVRVIVLTGAGEAFSSGGDKGFLDALTQMTPIEIRSTVYTYFAGAAKAIKLCSKPTIAAVNGPAVGAGCEIAVACDFRVVARKAFFCESWIDLGIIPPLGGMFLLPRLIGLGRASDMVMRGVRVYGDEAAAIGLANQVVEGEALEQATREFAEDLARKAPLALSIAKDGLRRGLESTMEGEWGFNVYAQSMLLNGPDFEEAVQAMQQKRRPEF</sequence>
<dbReference type="EMBL" id="AKCV02000015">
    <property type="protein sequence ID" value="TMS58674.1"/>
    <property type="molecule type" value="Genomic_DNA"/>
</dbReference>
<keyword evidence="2" id="KW-1185">Reference proteome</keyword>
<evidence type="ECO:0000313" key="1">
    <source>
        <dbReference type="EMBL" id="TMS58674.1"/>
    </source>
</evidence>
<accession>A0ACD3SRA9</accession>
<reference evidence="1" key="1">
    <citation type="submission" date="2019-05" db="EMBL/GenBank/DDBJ databases">
        <title>Revised genome assembly of Burkholderiaceae (previously Ralstonia) sp. PBA.</title>
        <authorList>
            <person name="Gan H.M."/>
        </authorList>
    </citation>
    <scope>NUCLEOTIDE SEQUENCE</scope>
    <source>
        <strain evidence="1">PBA</strain>
    </source>
</reference>
<comment type="caution">
    <text evidence="1">The sequence shown here is derived from an EMBL/GenBank/DDBJ whole genome shotgun (WGS) entry which is preliminary data.</text>
</comment>
<proteinExistence type="predicted"/>
<name>A0ACD3SRA9_9BURK</name>
<dbReference type="Proteomes" id="UP000004277">
    <property type="component" value="Unassembled WGS sequence"/>
</dbReference>
<gene>
    <name evidence="1" type="ORF">MW7_008155</name>
</gene>
<evidence type="ECO:0000313" key="2">
    <source>
        <dbReference type="Proteomes" id="UP000004277"/>
    </source>
</evidence>